<dbReference type="InterPro" id="IPR012337">
    <property type="entry name" value="RNaseH-like_sf"/>
</dbReference>
<dbReference type="PROSITE" id="PS50879">
    <property type="entry name" value="RNASE_H_1"/>
    <property type="match status" value="1"/>
</dbReference>
<dbReference type="InterPro" id="IPR036397">
    <property type="entry name" value="RNaseH_sf"/>
</dbReference>
<evidence type="ECO:0000313" key="2">
    <source>
        <dbReference type="EMBL" id="THU97567.1"/>
    </source>
</evidence>
<keyword evidence="3" id="KW-1185">Reference proteome</keyword>
<dbReference type="Proteomes" id="UP000297245">
    <property type="component" value="Unassembled WGS sequence"/>
</dbReference>
<dbReference type="GO" id="GO:0004523">
    <property type="term" value="F:RNA-DNA hybrid ribonuclease activity"/>
    <property type="evidence" value="ECO:0007669"/>
    <property type="project" value="InterPro"/>
</dbReference>
<name>A0A4S8M5P2_DENBC</name>
<dbReference type="GO" id="GO:0003676">
    <property type="term" value="F:nucleic acid binding"/>
    <property type="evidence" value="ECO:0007669"/>
    <property type="project" value="InterPro"/>
</dbReference>
<feature type="domain" description="RNase H type-1" evidence="1">
    <location>
        <begin position="53"/>
        <end position="227"/>
    </location>
</feature>
<dbReference type="EMBL" id="ML179153">
    <property type="protein sequence ID" value="THU97567.1"/>
    <property type="molecule type" value="Genomic_DNA"/>
</dbReference>
<organism evidence="2 3">
    <name type="scientific">Dendrothele bispora (strain CBS 962.96)</name>
    <dbReference type="NCBI Taxonomy" id="1314807"/>
    <lineage>
        <taxon>Eukaryota</taxon>
        <taxon>Fungi</taxon>
        <taxon>Dikarya</taxon>
        <taxon>Basidiomycota</taxon>
        <taxon>Agaricomycotina</taxon>
        <taxon>Agaricomycetes</taxon>
        <taxon>Agaricomycetidae</taxon>
        <taxon>Agaricales</taxon>
        <taxon>Agaricales incertae sedis</taxon>
        <taxon>Dendrothele</taxon>
    </lineage>
</organism>
<sequence>MSMSHLPSRIENRLLKLCRHQENSPIPSLTGVVNDRFVIKNCRKCRPWSYEEGVAFKAIFTDGSCKNHGLSPDELEELGLEPHARYGVAASPSMEEDWQVSRFIDDEVDPCNRRTSQRAELLGVLAGLEMFMTLDMDERLYGEREDFGWVICTDSECVVKGITKYYSAWRANGWMKLNSDTPPADLDLFHELDATLRSIEECGISVGLGIPRQHNQLAHKLATRGSSLQVQVNIGKRGACLRRLLSDIDDCQKWSYIDDVLSSVPWYGRDSQLYRSRIDSLKTQVERTIESLDELEELFKGWTPRQEGKILERKIYWLKCDRFLIVANRAVPPLEQKGRTLTPLSKEL</sequence>
<protein>
    <recommendedName>
        <fullName evidence="1">RNase H type-1 domain-containing protein</fullName>
    </recommendedName>
</protein>
<evidence type="ECO:0000313" key="3">
    <source>
        <dbReference type="Proteomes" id="UP000297245"/>
    </source>
</evidence>
<evidence type="ECO:0000259" key="1">
    <source>
        <dbReference type="PROSITE" id="PS50879"/>
    </source>
</evidence>
<dbReference type="OrthoDB" id="407198at2759"/>
<gene>
    <name evidence="2" type="ORF">K435DRAFT_796431</name>
</gene>
<proteinExistence type="predicted"/>
<dbReference type="SUPFAM" id="SSF53098">
    <property type="entry name" value="Ribonuclease H-like"/>
    <property type="match status" value="1"/>
</dbReference>
<dbReference type="Pfam" id="PF00075">
    <property type="entry name" value="RNase_H"/>
    <property type="match status" value="1"/>
</dbReference>
<reference evidence="2 3" key="1">
    <citation type="journal article" date="2019" name="Nat. Ecol. Evol.">
        <title>Megaphylogeny resolves global patterns of mushroom evolution.</title>
        <authorList>
            <person name="Varga T."/>
            <person name="Krizsan K."/>
            <person name="Foldi C."/>
            <person name="Dima B."/>
            <person name="Sanchez-Garcia M."/>
            <person name="Sanchez-Ramirez S."/>
            <person name="Szollosi G.J."/>
            <person name="Szarkandi J.G."/>
            <person name="Papp V."/>
            <person name="Albert L."/>
            <person name="Andreopoulos W."/>
            <person name="Angelini C."/>
            <person name="Antonin V."/>
            <person name="Barry K.W."/>
            <person name="Bougher N.L."/>
            <person name="Buchanan P."/>
            <person name="Buyck B."/>
            <person name="Bense V."/>
            <person name="Catcheside P."/>
            <person name="Chovatia M."/>
            <person name="Cooper J."/>
            <person name="Damon W."/>
            <person name="Desjardin D."/>
            <person name="Finy P."/>
            <person name="Geml J."/>
            <person name="Haridas S."/>
            <person name="Hughes K."/>
            <person name="Justo A."/>
            <person name="Karasinski D."/>
            <person name="Kautmanova I."/>
            <person name="Kiss B."/>
            <person name="Kocsube S."/>
            <person name="Kotiranta H."/>
            <person name="LaButti K.M."/>
            <person name="Lechner B.E."/>
            <person name="Liimatainen K."/>
            <person name="Lipzen A."/>
            <person name="Lukacs Z."/>
            <person name="Mihaltcheva S."/>
            <person name="Morgado L.N."/>
            <person name="Niskanen T."/>
            <person name="Noordeloos M.E."/>
            <person name="Ohm R.A."/>
            <person name="Ortiz-Santana B."/>
            <person name="Ovrebo C."/>
            <person name="Racz N."/>
            <person name="Riley R."/>
            <person name="Savchenko A."/>
            <person name="Shiryaev A."/>
            <person name="Soop K."/>
            <person name="Spirin V."/>
            <person name="Szebenyi C."/>
            <person name="Tomsovsky M."/>
            <person name="Tulloss R.E."/>
            <person name="Uehling J."/>
            <person name="Grigoriev I.V."/>
            <person name="Vagvolgyi C."/>
            <person name="Papp T."/>
            <person name="Martin F.M."/>
            <person name="Miettinen O."/>
            <person name="Hibbett D.S."/>
            <person name="Nagy L.G."/>
        </authorList>
    </citation>
    <scope>NUCLEOTIDE SEQUENCE [LARGE SCALE GENOMIC DNA]</scope>
    <source>
        <strain evidence="2 3">CBS 962.96</strain>
    </source>
</reference>
<accession>A0A4S8M5P2</accession>
<dbReference type="InterPro" id="IPR002156">
    <property type="entry name" value="RNaseH_domain"/>
</dbReference>
<dbReference type="Gene3D" id="3.30.420.10">
    <property type="entry name" value="Ribonuclease H-like superfamily/Ribonuclease H"/>
    <property type="match status" value="1"/>
</dbReference>
<dbReference type="AlphaFoldDB" id="A0A4S8M5P2"/>